<keyword evidence="2" id="KW-1185">Reference proteome</keyword>
<evidence type="ECO:0000313" key="2">
    <source>
        <dbReference type="Proteomes" id="UP001283361"/>
    </source>
</evidence>
<dbReference type="EMBL" id="JAWDGP010001084">
    <property type="protein sequence ID" value="KAK3795031.1"/>
    <property type="molecule type" value="Genomic_DNA"/>
</dbReference>
<evidence type="ECO:0000313" key="1">
    <source>
        <dbReference type="EMBL" id="KAK3795031.1"/>
    </source>
</evidence>
<comment type="caution">
    <text evidence="1">The sequence shown here is derived from an EMBL/GenBank/DDBJ whole genome shotgun (WGS) entry which is preliminary data.</text>
</comment>
<sequence>MLCMWSKSFFVPQFDGLCDQSAGRRRFQTTDQPTSDAVSNSRSPFEISAETALIISSDNDPLMLAAASILPAYFRRFPHKILWKSEGRGANPTLTSPLQLQYGYSAKSVLSMSSFRTVELIQH</sequence>
<dbReference type="Proteomes" id="UP001283361">
    <property type="component" value="Unassembled WGS sequence"/>
</dbReference>
<protein>
    <submittedName>
        <fullName evidence="1">Uncharacterized protein</fullName>
    </submittedName>
</protein>
<dbReference type="AlphaFoldDB" id="A0AAE1E5J1"/>
<name>A0AAE1E5J1_9GAST</name>
<proteinExistence type="predicted"/>
<reference evidence="1" key="1">
    <citation type="journal article" date="2023" name="G3 (Bethesda)">
        <title>A reference genome for the long-term kleptoplast-retaining sea slug Elysia crispata morphotype clarki.</title>
        <authorList>
            <person name="Eastman K.E."/>
            <person name="Pendleton A.L."/>
            <person name="Shaikh M.A."/>
            <person name="Suttiyut T."/>
            <person name="Ogas R."/>
            <person name="Tomko P."/>
            <person name="Gavelis G."/>
            <person name="Widhalm J.R."/>
            <person name="Wisecaver J.H."/>
        </authorList>
    </citation>
    <scope>NUCLEOTIDE SEQUENCE</scope>
    <source>
        <strain evidence="1">ECLA1</strain>
    </source>
</reference>
<organism evidence="1 2">
    <name type="scientific">Elysia crispata</name>
    <name type="common">lettuce slug</name>
    <dbReference type="NCBI Taxonomy" id="231223"/>
    <lineage>
        <taxon>Eukaryota</taxon>
        <taxon>Metazoa</taxon>
        <taxon>Spiralia</taxon>
        <taxon>Lophotrochozoa</taxon>
        <taxon>Mollusca</taxon>
        <taxon>Gastropoda</taxon>
        <taxon>Heterobranchia</taxon>
        <taxon>Euthyneura</taxon>
        <taxon>Panpulmonata</taxon>
        <taxon>Sacoglossa</taxon>
        <taxon>Placobranchoidea</taxon>
        <taxon>Plakobranchidae</taxon>
        <taxon>Elysia</taxon>
    </lineage>
</organism>
<accession>A0AAE1E5J1</accession>
<gene>
    <name evidence="1" type="ORF">RRG08_019796</name>
</gene>